<name>A0A402CMU3_RHOWR</name>
<reference evidence="1 2" key="1">
    <citation type="submission" date="2018-11" db="EMBL/GenBank/DDBJ databases">
        <title>Microbial catabolism of amino acid.</title>
        <authorList>
            <person name="Hibi M."/>
            <person name="Ogawa J."/>
        </authorList>
    </citation>
    <scope>NUCLEOTIDE SEQUENCE [LARGE SCALE GENOMIC DNA]</scope>
    <source>
        <strain evidence="1 2">C31-06</strain>
    </source>
</reference>
<accession>A0A402CMU3</accession>
<dbReference type="EMBL" id="BHYM01000115">
    <property type="protein sequence ID" value="GCE44881.1"/>
    <property type="molecule type" value="Genomic_DNA"/>
</dbReference>
<dbReference type="AlphaFoldDB" id="A0A402CMU3"/>
<evidence type="ECO:0000313" key="1">
    <source>
        <dbReference type="EMBL" id="GCE44881.1"/>
    </source>
</evidence>
<gene>
    <name evidence="1" type="ORF">Rhow_000507</name>
</gene>
<evidence type="ECO:0000313" key="2">
    <source>
        <dbReference type="Proteomes" id="UP000287519"/>
    </source>
</evidence>
<proteinExistence type="predicted"/>
<organism evidence="1 2">
    <name type="scientific">Rhodococcus wratislaviensis</name>
    <name type="common">Tsukamurella wratislaviensis</name>
    <dbReference type="NCBI Taxonomy" id="44752"/>
    <lineage>
        <taxon>Bacteria</taxon>
        <taxon>Bacillati</taxon>
        <taxon>Actinomycetota</taxon>
        <taxon>Actinomycetes</taxon>
        <taxon>Mycobacteriales</taxon>
        <taxon>Nocardiaceae</taxon>
        <taxon>Rhodococcus</taxon>
    </lineage>
</organism>
<dbReference type="Proteomes" id="UP000287519">
    <property type="component" value="Unassembled WGS sequence"/>
</dbReference>
<comment type="caution">
    <text evidence="1">The sequence shown here is derived from an EMBL/GenBank/DDBJ whole genome shotgun (WGS) entry which is preliminary data.</text>
</comment>
<keyword evidence="2" id="KW-1185">Reference proteome</keyword>
<sequence>MATIAAAEAAGFRYVVDVDVAESELSLLVSEPGWVTEVDIDLEHVPGS</sequence>
<protein>
    <submittedName>
        <fullName evidence="1">Uncharacterized protein</fullName>
    </submittedName>
</protein>